<sequence>MRFIHISDTHLGYHQYGLKERSEDFFDVFNEAVDFAIEKKVDFVIHTGDFFHSSRPSNHVILQGMEILERLRDANIPIFVISGNHDRGSQVRDISPLKILQPLGLNLVDSGVLEYEGLFIGGLKYISKAGLRQIEGIKKILEKYLEEMGNGFRILLLHQEFQPYFPDSSLNMTVELIEGFDYIGIGHYHIAQTPAVINKATVVYPGSTEFTAYNEKEEERGKGFYYVQVDGKTIKPEFIHLKRRRPFLYYTLSEEEIDQTVKQIKQDLERFEEGKKPVIILKGTLKKLAPSDVIGYFKNEGISSEESNLLHINFNLTREFVDTDGVIIETTEENIKEELKKLIGDEQIFSSVVETLTFLKSFDSIDEVKKYLKENPDFIDF</sequence>
<dbReference type="Pfam" id="PF00149">
    <property type="entry name" value="Metallophos"/>
    <property type="match status" value="1"/>
</dbReference>
<dbReference type="RefSeq" id="WP_096999387.1">
    <property type="nucleotide sequence ID" value="NZ_OBEI01000001.1"/>
</dbReference>
<keyword evidence="4" id="KW-0227">DNA damage</keyword>
<gene>
    <name evidence="10" type="ORF">SAMN06265182_0184</name>
</gene>
<dbReference type="EMBL" id="OBEI01000001">
    <property type="protein sequence ID" value="SNZ02694.1"/>
    <property type="molecule type" value="Genomic_DNA"/>
</dbReference>
<evidence type="ECO:0000256" key="1">
    <source>
        <dbReference type="ARBA" id="ARBA00022722"/>
    </source>
</evidence>
<dbReference type="Proteomes" id="UP000219036">
    <property type="component" value="Unassembled WGS sequence"/>
</dbReference>
<keyword evidence="2" id="KW-0479">Metal-binding</keyword>
<evidence type="ECO:0000256" key="2">
    <source>
        <dbReference type="ARBA" id="ARBA00022723"/>
    </source>
</evidence>
<accession>A0A285MZR3</accession>
<dbReference type="InterPro" id="IPR041796">
    <property type="entry name" value="Mre11_N"/>
</dbReference>
<keyword evidence="5" id="KW-0378">Hydrolase</keyword>
<protein>
    <submittedName>
        <fullName evidence="10">DNA repair exonuclease SbcCD nuclease subunit</fullName>
    </submittedName>
</protein>
<evidence type="ECO:0000256" key="5">
    <source>
        <dbReference type="ARBA" id="ARBA00022801"/>
    </source>
</evidence>
<evidence type="ECO:0000256" key="3">
    <source>
        <dbReference type="ARBA" id="ARBA00022759"/>
    </source>
</evidence>
<keyword evidence="11" id="KW-1185">Reference proteome</keyword>
<dbReference type="AlphaFoldDB" id="A0A285MZR3"/>
<organism evidence="10 11">
    <name type="scientific">Persephonella hydrogeniphila</name>
    <dbReference type="NCBI Taxonomy" id="198703"/>
    <lineage>
        <taxon>Bacteria</taxon>
        <taxon>Pseudomonadati</taxon>
        <taxon>Aquificota</taxon>
        <taxon>Aquificia</taxon>
        <taxon>Aquificales</taxon>
        <taxon>Hydrogenothermaceae</taxon>
        <taxon>Persephonella</taxon>
    </lineage>
</organism>
<evidence type="ECO:0000256" key="8">
    <source>
        <dbReference type="ARBA" id="ARBA00023211"/>
    </source>
</evidence>
<keyword evidence="7" id="KW-0234">DNA repair</keyword>
<dbReference type="OrthoDB" id="9773856at2"/>
<dbReference type="HAMAP" id="MF_02044">
    <property type="entry name" value="Mre11"/>
    <property type="match status" value="1"/>
</dbReference>
<keyword evidence="1" id="KW-0540">Nuclease</keyword>
<dbReference type="CDD" id="cd00840">
    <property type="entry name" value="MPP_Mre11_N"/>
    <property type="match status" value="1"/>
</dbReference>
<dbReference type="GO" id="GO:0004519">
    <property type="term" value="F:endonuclease activity"/>
    <property type="evidence" value="ECO:0007669"/>
    <property type="project" value="UniProtKB-KW"/>
</dbReference>
<dbReference type="SUPFAM" id="SSF56300">
    <property type="entry name" value="Metallo-dependent phosphatases"/>
    <property type="match status" value="1"/>
</dbReference>
<reference evidence="11" key="1">
    <citation type="submission" date="2017-09" db="EMBL/GenBank/DDBJ databases">
        <authorList>
            <person name="Varghese N."/>
            <person name="Submissions S."/>
        </authorList>
    </citation>
    <scope>NUCLEOTIDE SEQUENCE [LARGE SCALE GENOMIC DNA]</scope>
    <source>
        <strain evidence="11">DSM 15103</strain>
    </source>
</reference>
<evidence type="ECO:0000256" key="7">
    <source>
        <dbReference type="ARBA" id="ARBA00023204"/>
    </source>
</evidence>
<evidence type="ECO:0000256" key="4">
    <source>
        <dbReference type="ARBA" id="ARBA00022763"/>
    </source>
</evidence>
<dbReference type="GO" id="GO:0004527">
    <property type="term" value="F:exonuclease activity"/>
    <property type="evidence" value="ECO:0007669"/>
    <property type="project" value="UniProtKB-KW"/>
</dbReference>
<dbReference type="InterPro" id="IPR050535">
    <property type="entry name" value="DNA_Repair-Maintenance_Comp"/>
</dbReference>
<dbReference type="GO" id="GO:0046872">
    <property type="term" value="F:metal ion binding"/>
    <property type="evidence" value="ECO:0007669"/>
    <property type="project" value="UniProtKB-KW"/>
</dbReference>
<dbReference type="PANTHER" id="PTHR30337:SF0">
    <property type="entry name" value="NUCLEASE SBCCD SUBUNIT D"/>
    <property type="match status" value="1"/>
</dbReference>
<keyword evidence="6 10" id="KW-0269">Exonuclease</keyword>
<dbReference type="InterPro" id="IPR032885">
    <property type="entry name" value="Mre11_archaea-type"/>
</dbReference>
<keyword evidence="3" id="KW-0255">Endonuclease</keyword>
<proteinExistence type="inferred from homology"/>
<name>A0A285MZR3_9AQUI</name>
<dbReference type="InterPro" id="IPR004843">
    <property type="entry name" value="Calcineurin-like_PHP"/>
</dbReference>
<evidence type="ECO:0000259" key="9">
    <source>
        <dbReference type="Pfam" id="PF00149"/>
    </source>
</evidence>
<dbReference type="PANTHER" id="PTHR30337">
    <property type="entry name" value="COMPONENT OF ATP-DEPENDENT DSDNA EXONUCLEASE"/>
    <property type="match status" value="1"/>
</dbReference>
<dbReference type="Gene3D" id="3.60.21.10">
    <property type="match status" value="1"/>
</dbReference>
<keyword evidence="8" id="KW-0464">Manganese</keyword>
<dbReference type="GO" id="GO:0006302">
    <property type="term" value="P:double-strand break repair"/>
    <property type="evidence" value="ECO:0007669"/>
    <property type="project" value="InterPro"/>
</dbReference>
<evidence type="ECO:0000313" key="10">
    <source>
        <dbReference type="EMBL" id="SNZ02694.1"/>
    </source>
</evidence>
<feature type="domain" description="Calcineurin-like phosphoesterase" evidence="9">
    <location>
        <begin position="1"/>
        <end position="190"/>
    </location>
</feature>
<evidence type="ECO:0000256" key="6">
    <source>
        <dbReference type="ARBA" id="ARBA00022839"/>
    </source>
</evidence>
<dbReference type="InterPro" id="IPR029052">
    <property type="entry name" value="Metallo-depent_PP-like"/>
</dbReference>
<evidence type="ECO:0000313" key="11">
    <source>
        <dbReference type="Proteomes" id="UP000219036"/>
    </source>
</evidence>